<dbReference type="InterPro" id="IPR051575">
    <property type="entry name" value="Myb-like_DNA-bd"/>
</dbReference>
<feature type="domain" description="HTH myb-type" evidence="7">
    <location>
        <begin position="167"/>
        <end position="215"/>
    </location>
</feature>
<feature type="compositionally biased region" description="Basic and acidic residues" evidence="5">
    <location>
        <begin position="245"/>
        <end position="254"/>
    </location>
</feature>
<dbReference type="InterPro" id="IPR017930">
    <property type="entry name" value="Myb_dom"/>
</dbReference>
<dbReference type="Proteomes" id="UP001470230">
    <property type="component" value="Unassembled WGS sequence"/>
</dbReference>
<dbReference type="EMBL" id="JAPFFF010000010">
    <property type="protein sequence ID" value="KAK8880661.1"/>
    <property type="molecule type" value="Genomic_DNA"/>
</dbReference>
<dbReference type="InterPro" id="IPR009057">
    <property type="entry name" value="Homeodomain-like_sf"/>
</dbReference>
<dbReference type="InterPro" id="IPR001005">
    <property type="entry name" value="SANT/Myb"/>
</dbReference>
<feature type="domain" description="Myb-like" evidence="6">
    <location>
        <begin position="161"/>
        <end position="211"/>
    </location>
</feature>
<feature type="domain" description="HTH myb-type" evidence="7">
    <location>
        <begin position="117"/>
        <end position="164"/>
    </location>
</feature>
<feature type="compositionally biased region" description="Low complexity" evidence="5">
    <location>
        <begin position="235"/>
        <end position="244"/>
    </location>
</feature>
<comment type="caution">
    <text evidence="8">The sequence shown here is derived from an EMBL/GenBank/DDBJ whole genome shotgun (WGS) entry which is preliminary data.</text>
</comment>
<dbReference type="SUPFAM" id="SSF46689">
    <property type="entry name" value="Homeodomain-like"/>
    <property type="match status" value="1"/>
</dbReference>
<keyword evidence="4" id="KW-0539">Nucleus</keyword>
<evidence type="ECO:0000256" key="3">
    <source>
        <dbReference type="ARBA" id="ARBA00023163"/>
    </source>
</evidence>
<name>A0ABR2JP68_9EUKA</name>
<evidence type="ECO:0000313" key="8">
    <source>
        <dbReference type="EMBL" id="KAK8880661.1"/>
    </source>
</evidence>
<dbReference type="Gene3D" id="1.10.10.60">
    <property type="entry name" value="Homeodomain-like"/>
    <property type="match status" value="2"/>
</dbReference>
<feature type="region of interest" description="Disordered" evidence="5">
    <location>
        <begin position="233"/>
        <end position="256"/>
    </location>
</feature>
<dbReference type="PANTHER" id="PTHR46621">
    <property type="entry name" value="SNRNA-ACTIVATING PROTEIN COMPLEX SUBUNIT 4"/>
    <property type="match status" value="1"/>
</dbReference>
<evidence type="ECO:0000259" key="7">
    <source>
        <dbReference type="PROSITE" id="PS51294"/>
    </source>
</evidence>
<evidence type="ECO:0008006" key="10">
    <source>
        <dbReference type="Google" id="ProtNLM"/>
    </source>
</evidence>
<protein>
    <recommendedName>
        <fullName evidence="10">Myb-like DNA-binding domain containing protein</fullName>
    </recommendedName>
</protein>
<gene>
    <name evidence="8" type="ORF">M9Y10_003344</name>
</gene>
<dbReference type="SMART" id="SM00717">
    <property type="entry name" value="SANT"/>
    <property type="match status" value="2"/>
</dbReference>
<evidence type="ECO:0000256" key="2">
    <source>
        <dbReference type="ARBA" id="ARBA00023125"/>
    </source>
</evidence>
<dbReference type="CDD" id="cd00167">
    <property type="entry name" value="SANT"/>
    <property type="match status" value="2"/>
</dbReference>
<evidence type="ECO:0000259" key="6">
    <source>
        <dbReference type="PROSITE" id="PS50090"/>
    </source>
</evidence>
<organism evidence="8 9">
    <name type="scientific">Tritrichomonas musculus</name>
    <dbReference type="NCBI Taxonomy" id="1915356"/>
    <lineage>
        <taxon>Eukaryota</taxon>
        <taxon>Metamonada</taxon>
        <taxon>Parabasalia</taxon>
        <taxon>Tritrichomonadida</taxon>
        <taxon>Tritrichomonadidae</taxon>
        <taxon>Tritrichomonas</taxon>
    </lineage>
</organism>
<evidence type="ECO:0000313" key="9">
    <source>
        <dbReference type="Proteomes" id="UP001470230"/>
    </source>
</evidence>
<keyword evidence="1" id="KW-0805">Transcription regulation</keyword>
<keyword evidence="9" id="KW-1185">Reference proteome</keyword>
<evidence type="ECO:0000256" key="1">
    <source>
        <dbReference type="ARBA" id="ARBA00023015"/>
    </source>
</evidence>
<feature type="domain" description="Myb-like" evidence="6">
    <location>
        <begin position="117"/>
        <end position="160"/>
    </location>
</feature>
<accession>A0ABR2JP68</accession>
<keyword evidence="3" id="KW-0804">Transcription</keyword>
<proteinExistence type="predicted"/>
<reference evidence="8 9" key="1">
    <citation type="submission" date="2024-04" db="EMBL/GenBank/DDBJ databases">
        <title>Tritrichomonas musculus Genome.</title>
        <authorList>
            <person name="Alves-Ferreira E."/>
            <person name="Grigg M."/>
            <person name="Lorenzi H."/>
            <person name="Galac M."/>
        </authorList>
    </citation>
    <scope>NUCLEOTIDE SEQUENCE [LARGE SCALE GENOMIC DNA]</scope>
    <source>
        <strain evidence="8 9">EAF2021</strain>
    </source>
</reference>
<evidence type="ECO:0000256" key="4">
    <source>
        <dbReference type="ARBA" id="ARBA00023242"/>
    </source>
</evidence>
<dbReference type="PROSITE" id="PS51294">
    <property type="entry name" value="HTH_MYB"/>
    <property type="match status" value="2"/>
</dbReference>
<dbReference type="PROSITE" id="PS50090">
    <property type="entry name" value="MYB_LIKE"/>
    <property type="match status" value="2"/>
</dbReference>
<dbReference type="Pfam" id="PF00249">
    <property type="entry name" value="Myb_DNA-binding"/>
    <property type="match status" value="2"/>
</dbReference>
<sequence length="277" mass="32491">MTFYPISIVNTSNGNDQNDTGLNTPIYFGYLTINCLPFCTIGTDFDNSSTTILDKQYEDLDKISSSDSSQQLNINSNEKISSNSDFNIKSWSNDNLDSEFPLDSPTNEIKKNFRILFTKEEDEQLKRLVDLFGQKNWTIISSFMNGRSPKQCRDRYCNYLVPGFFQGEWSKEEDDLLIKLYKENGSKWSLFKEHFPKRSPNSIKNRWHYFLGKNFCQENLLEEQEIDRLEKYDENSCSSNNQENKSSKELRDEQENSYDINEADFIDFNDNAWMAFD</sequence>
<keyword evidence="2" id="KW-0238">DNA-binding</keyword>
<dbReference type="PANTHER" id="PTHR46621:SF1">
    <property type="entry name" value="SNRNA-ACTIVATING PROTEIN COMPLEX SUBUNIT 4"/>
    <property type="match status" value="1"/>
</dbReference>
<evidence type="ECO:0000256" key="5">
    <source>
        <dbReference type="SAM" id="MobiDB-lite"/>
    </source>
</evidence>